<dbReference type="InterPro" id="IPR050352">
    <property type="entry name" value="ABCG_transporters"/>
</dbReference>
<dbReference type="PROSITE" id="PS50893">
    <property type="entry name" value="ABC_TRANSPORTER_2"/>
    <property type="match status" value="1"/>
</dbReference>
<dbReference type="SUPFAM" id="SSF52540">
    <property type="entry name" value="P-loop containing nucleoside triphosphate hydrolases"/>
    <property type="match status" value="1"/>
</dbReference>
<dbReference type="CTD" id="43895"/>
<keyword evidence="7 10" id="KW-1133">Transmembrane helix</keyword>
<keyword evidence="4 10" id="KW-0812">Transmembrane</keyword>
<dbReference type="OrthoDB" id="66620at2759"/>
<dbReference type="SMART" id="SM00382">
    <property type="entry name" value="AAA"/>
    <property type="match status" value="1"/>
</dbReference>
<keyword evidence="6 13" id="KW-0067">ATP-binding</keyword>
<accession>A0A6J2U7G8</accession>
<feature type="compositionally biased region" description="Low complexity" evidence="9">
    <location>
        <begin position="149"/>
        <end position="174"/>
    </location>
</feature>
<dbReference type="Pfam" id="PF00005">
    <property type="entry name" value="ABC_tran"/>
    <property type="match status" value="1"/>
</dbReference>
<evidence type="ECO:0000256" key="7">
    <source>
        <dbReference type="ARBA" id="ARBA00022989"/>
    </source>
</evidence>
<dbReference type="InterPro" id="IPR003439">
    <property type="entry name" value="ABC_transporter-like_ATP-bd"/>
</dbReference>
<keyword evidence="5" id="KW-0547">Nucleotide-binding</keyword>
<dbReference type="Gene3D" id="3.40.50.300">
    <property type="entry name" value="P-loop containing nucleotide triphosphate hydrolases"/>
    <property type="match status" value="1"/>
</dbReference>
<proteinExistence type="inferred from homology"/>
<dbReference type="GO" id="GO:0005524">
    <property type="term" value="F:ATP binding"/>
    <property type="evidence" value="ECO:0007669"/>
    <property type="project" value="UniProtKB-KW"/>
</dbReference>
<feature type="compositionally biased region" description="Low complexity" evidence="9">
    <location>
        <begin position="400"/>
        <end position="413"/>
    </location>
</feature>
<evidence type="ECO:0000313" key="13">
    <source>
        <dbReference type="RefSeq" id="XP_030384264.1"/>
    </source>
</evidence>
<evidence type="ECO:0000313" key="12">
    <source>
        <dbReference type="Proteomes" id="UP000504634"/>
    </source>
</evidence>
<evidence type="ECO:0000256" key="6">
    <source>
        <dbReference type="ARBA" id="ARBA00022840"/>
    </source>
</evidence>
<keyword evidence="12" id="KW-1185">Reference proteome</keyword>
<dbReference type="AlphaFoldDB" id="A0A6J2U7G8"/>
<evidence type="ECO:0000256" key="9">
    <source>
        <dbReference type="SAM" id="MobiDB-lite"/>
    </source>
</evidence>
<evidence type="ECO:0000256" key="3">
    <source>
        <dbReference type="ARBA" id="ARBA00022448"/>
    </source>
</evidence>
<dbReference type="PROSITE" id="PS00211">
    <property type="entry name" value="ABC_TRANSPORTER_1"/>
    <property type="match status" value="1"/>
</dbReference>
<dbReference type="GO" id="GO:0016887">
    <property type="term" value="F:ATP hydrolysis activity"/>
    <property type="evidence" value="ECO:0007669"/>
    <property type="project" value="InterPro"/>
</dbReference>
<dbReference type="Proteomes" id="UP000504634">
    <property type="component" value="Unplaced"/>
</dbReference>
<evidence type="ECO:0000256" key="4">
    <source>
        <dbReference type="ARBA" id="ARBA00022692"/>
    </source>
</evidence>
<dbReference type="FunFam" id="3.40.50.300:FF:001276">
    <property type="entry name" value="Uncharacterized protein, isoform A"/>
    <property type="match status" value="1"/>
</dbReference>
<evidence type="ECO:0000256" key="5">
    <source>
        <dbReference type="ARBA" id="ARBA00022741"/>
    </source>
</evidence>
<feature type="transmembrane region" description="Helical" evidence="10">
    <location>
        <begin position="1053"/>
        <end position="1075"/>
    </location>
</feature>
<reference evidence="13" key="1">
    <citation type="submission" date="2025-08" db="UniProtKB">
        <authorList>
            <consortium name="RefSeq"/>
        </authorList>
    </citation>
    <scope>IDENTIFICATION</scope>
    <source>
        <strain evidence="13">11010-0011.00</strain>
        <tissue evidence="13">Whole body</tissue>
    </source>
</reference>
<feature type="transmembrane region" description="Helical" evidence="10">
    <location>
        <begin position="965"/>
        <end position="984"/>
    </location>
</feature>
<dbReference type="GO" id="GO:0140359">
    <property type="term" value="F:ABC-type transporter activity"/>
    <property type="evidence" value="ECO:0007669"/>
    <property type="project" value="InterPro"/>
</dbReference>
<feature type="compositionally biased region" description="Low complexity" evidence="9">
    <location>
        <begin position="382"/>
        <end position="393"/>
    </location>
</feature>
<feature type="compositionally biased region" description="Basic residues" evidence="9">
    <location>
        <begin position="693"/>
        <end position="703"/>
    </location>
</feature>
<dbReference type="InterPro" id="IPR017871">
    <property type="entry name" value="ABC_transporter-like_CS"/>
</dbReference>
<name>A0A6J2U7G8_DROLE</name>
<feature type="transmembrane region" description="Helical" evidence="10">
    <location>
        <begin position="858"/>
        <end position="879"/>
    </location>
</feature>
<dbReference type="GeneID" id="115631603"/>
<dbReference type="Pfam" id="PF01061">
    <property type="entry name" value="ABC2_membrane"/>
    <property type="match status" value="1"/>
</dbReference>
<comment type="similarity">
    <text evidence="2">Belongs to the ABC transporter superfamily. ABCG family. Eye pigment precursor importer (TC 3.A.1.204) subfamily.</text>
</comment>
<evidence type="ECO:0000259" key="11">
    <source>
        <dbReference type="PROSITE" id="PS50893"/>
    </source>
</evidence>
<gene>
    <name evidence="13" type="primary">LOC115631603</name>
</gene>
<dbReference type="InterPro" id="IPR013525">
    <property type="entry name" value="ABC2_TM"/>
</dbReference>
<dbReference type="Pfam" id="PF19055">
    <property type="entry name" value="ABC2_membrane_7"/>
    <property type="match status" value="1"/>
</dbReference>
<feature type="transmembrane region" description="Helical" evidence="10">
    <location>
        <begin position="934"/>
        <end position="958"/>
    </location>
</feature>
<feature type="compositionally biased region" description="Low complexity" evidence="9">
    <location>
        <begin position="293"/>
        <end position="336"/>
    </location>
</feature>
<dbReference type="InterPro" id="IPR003593">
    <property type="entry name" value="AAA+_ATPase"/>
</dbReference>
<keyword evidence="3" id="KW-0813">Transport</keyword>
<dbReference type="RefSeq" id="XP_030384264.1">
    <property type="nucleotide sequence ID" value="XM_030528404.1"/>
</dbReference>
<evidence type="ECO:0000256" key="10">
    <source>
        <dbReference type="SAM" id="Phobius"/>
    </source>
</evidence>
<dbReference type="CDD" id="cd03213">
    <property type="entry name" value="ABCG_EPDR"/>
    <property type="match status" value="1"/>
</dbReference>
<feature type="region of interest" description="Disordered" evidence="9">
    <location>
        <begin position="289"/>
        <end position="348"/>
    </location>
</feature>
<evidence type="ECO:0000256" key="2">
    <source>
        <dbReference type="ARBA" id="ARBA00005814"/>
    </source>
</evidence>
<dbReference type="GO" id="GO:0005886">
    <property type="term" value="C:plasma membrane"/>
    <property type="evidence" value="ECO:0007669"/>
    <property type="project" value="TreeGrafter"/>
</dbReference>
<keyword evidence="8 10" id="KW-0472">Membrane</keyword>
<dbReference type="InterPro" id="IPR043926">
    <property type="entry name" value="ABCG_dom"/>
</dbReference>
<protein>
    <submittedName>
        <fullName evidence="13">ATP-binding cassette sub-family G member 2 isoform X1</fullName>
    </submittedName>
</protein>
<evidence type="ECO:0000256" key="1">
    <source>
        <dbReference type="ARBA" id="ARBA00004141"/>
    </source>
</evidence>
<feature type="transmembrane region" description="Helical" evidence="10">
    <location>
        <begin position="900"/>
        <end position="922"/>
    </location>
</feature>
<feature type="domain" description="ABC transporter" evidence="11">
    <location>
        <begin position="419"/>
        <end position="656"/>
    </location>
</feature>
<dbReference type="PANTHER" id="PTHR48041">
    <property type="entry name" value="ABC TRANSPORTER G FAMILY MEMBER 28"/>
    <property type="match status" value="1"/>
</dbReference>
<feature type="region of interest" description="Disordered" evidence="9">
    <location>
        <begin position="147"/>
        <end position="175"/>
    </location>
</feature>
<dbReference type="PANTHER" id="PTHR48041:SF63">
    <property type="entry name" value="EARLY GENE AT 23, ISOFORM C"/>
    <property type="match status" value="1"/>
</dbReference>
<feature type="compositionally biased region" description="Polar residues" evidence="9">
    <location>
        <begin position="337"/>
        <end position="348"/>
    </location>
</feature>
<feature type="region of interest" description="Disordered" evidence="9">
    <location>
        <begin position="692"/>
        <end position="711"/>
    </location>
</feature>
<comment type="subcellular location">
    <subcellularLocation>
        <location evidence="1">Membrane</location>
        <topology evidence="1">Multi-pass membrane protein</topology>
    </subcellularLocation>
</comment>
<sequence length="1084" mass="119766">MIISKDLFIFGEHIFATIIPEGGSAQQQQPQPQQPQQQPAIINTTTATTAPPAAATSSSLSAINSTAGAAEQVVESLKAAAAAAAATTTTAATAAAAVATTTATAKQQLPAAVVNTKTSSSSSSSSSPSLLLTKQETVAVVAAALPPISSNSSSNNNNNNNYNNNSNVAINTNNLRGIKKSTTKIQKIPKEAEELKTKKKAHKCEVVGAKSQQQQQQEQAEAMLPQSQLNYSKMPQNLLSLESVEPDTMSDNDMEQVPLVRPQLAKIVASAGGGDCRLQIEVDSSMPVTPVATTSTTTTTNATNCSSSSSTSSASSTTSSTTSSTGSTSSEFTHTSQTTIPSTDNLSSNAANMGKSISVDAKRVDATTLAFPFISVAQQQQHQQLATALPPQQHLKHHQQQQQHHQQQQQQQQQPTILLTFQNLNVLHNERKILSDVSGLVSPGEVLAIMGPSGSGKTTLLDCLSGQRRFDSGSVYLNREPLSKKWRRKIGYVLQEEIFFTQLTLRETVMYTALLRLPESIPRAEKMRLVDHILETLELSLCQQTKFGDYMNRGLSGGEKKRANIACELLTNPLLMLLDEPTSGLDSHSAISLMKVLKRYAREEQKTIVITVHQPSSQMFHMFDKLLLLHQGRTAYFGEVNNIYRHFEDIGVAIKPHYNPADFVLEQLKSHPDIREKLFIAAKESHGNYLNRNHQHNHNHHHNSTNGGSSELQLISDKTKQHDTILINDIINNYYNHHQHQYENLHHTSGGCEAEEAAQHLVWCNADSQSNFSSCASSDCQSYSAGGGSGGDGNQEWLAYPTRFHTQFRVLSSRNFKEAKPRMLSKLNWFQTIGLALMAGAIWFQLPRTEEYLHDLQGWMFFSQTYWMLFALFGALNSFPSEREVISKERRSGAYRLSAYYLAKMCGELPLVITLPTVYLMISYPMLGCTSLKLFFLMLIFLLLNTIVAQSVGFFIGACCMDMNVSITLSALYTLATQLFGGYLSSRIPEGLSWIRYTSMIHYAYQNMQILEFREGPPISCGSPSSYEICKQHTTKFIPYEEILKAQNSTSPLWLNTLILMMFFMVFRGLGYAVLRYLRCPKKT</sequence>
<feature type="region of interest" description="Disordered" evidence="9">
    <location>
        <begin position="382"/>
        <end position="413"/>
    </location>
</feature>
<dbReference type="InterPro" id="IPR027417">
    <property type="entry name" value="P-loop_NTPase"/>
</dbReference>
<organism evidence="12 13">
    <name type="scientific">Drosophila lebanonensis</name>
    <name type="common">Fruit fly</name>
    <name type="synonym">Scaptodrosophila lebanonensis</name>
    <dbReference type="NCBI Taxonomy" id="7225"/>
    <lineage>
        <taxon>Eukaryota</taxon>
        <taxon>Metazoa</taxon>
        <taxon>Ecdysozoa</taxon>
        <taxon>Arthropoda</taxon>
        <taxon>Hexapoda</taxon>
        <taxon>Insecta</taxon>
        <taxon>Pterygota</taxon>
        <taxon>Neoptera</taxon>
        <taxon>Endopterygota</taxon>
        <taxon>Diptera</taxon>
        <taxon>Brachycera</taxon>
        <taxon>Muscomorpha</taxon>
        <taxon>Ephydroidea</taxon>
        <taxon>Drosophilidae</taxon>
        <taxon>Scaptodrosophila</taxon>
    </lineage>
</organism>
<evidence type="ECO:0000256" key="8">
    <source>
        <dbReference type="ARBA" id="ARBA00023136"/>
    </source>
</evidence>